<keyword evidence="8 9" id="KW-0472">Membrane</keyword>
<dbReference type="PANTHER" id="PTHR14110">
    <property type="entry name" value="MITOCHONDRIAL IMPORT INNER MEMBRANE TRANSLOCASE SUBUNIT TIM22"/>
    <property type="match status" value="1"/>
</dbReference>
<keyword evidence="6 9" id="KW-1133">Transmembrane helix</keyword>
<dbReference type="GO" id="GO:0045039">
    <property type="term" value="P:protein insertion into mitochondrial inner membrane"/>
    <property type="evidence" value="ECO:0007669"/>
    <property type="project" value="UniProtKB-UniRule"/>
</dbReference>
<accession>A0A9P6A7J0</accession>
<dbReference type="InterPro" id="IPR039175">
    <property type="entry name" value="TIM22"/>
</dbReference>
<evidence type="ECO:0000256" key="1">
    <source>
        <dbReference type="ARBA" id="ARBA00004448"/>
    </source>
</evidence>
<comment type="function">
    <text evidence="9">Essential core component of the TIM22 complex, a complex that mediates the import and insertion of multi-pass transmembrane proteins into the mitochondrial inner membrane. In the TIM22 complex, it constitutes the voltage-activated and signal-gated channel. Forms a twin-pore translocase that uses the membrane potential as external driving force in 2 voltage-dependent steps.</text>
</comment>
<evidence type="ECO:0000256" key="3">
    <source>
        <dbReference type="ARBA" id="ARBA00020722"/>
    </source>
</evidence>
<gene>
    <name evidence="10" type="ORF">BDN71DRAFT_1438962</name>
</gene>
<dbReference type="PANTHER" id="PTHR14110:SF0">
    <property type="entry name" value="MITOCHONDRIAL IMPORT INNER MEMBRANE TRANSLOCASE SUBUNIT TIM22"/>
    <property type="match status" value="1"/>
</dbReference>
<keyword evidence="9" id="KW-0811">Translocation</keyword>
<dbReference type="GO" id="GO:0042721">
    <property type="term" value="C:TIM22 mitochondrial import inner membrane insertion complex"/>
    <property type="evidence" value="ECO:0007669"/>
    <property type="project" value="UniProtKB-UniRule"/>
</dbReference>
<proteinExistence type="inferred from homology"/>
<organism evidence="10 11">
    <name type="scientific">Pleurotus eryngii</name>
    <name type="common">Boletus of the steppes</name>
    <dbReference type="NCBI Taxonomy" id="5323"/>
    <lineage>
        <taxon>Eukaryota</taxon>
        <taxon>Fungi</taxon>
        <taxon>Dikarya</taxon>
        <taxon>Basidiomycota</taxon>
        <taxon>Agaricomycotina</taxon>
        <taxon>Agaricomycetes</taxon>
        <taxon>Agaricomycetidae</taxon>
        <taxon>Agaricales</taxon>
        <taxon>Pleurotineae</taxon>
        <taxon>Pleurotaceae</taxon>
        <taxon>Pleurotus</taxon>
    </lineage>
</organism>
<reference evidence="10" key="1">
    <citation type="submission" date="2020-11" db="EMBL/GenBank/DDBJ databases">
        <authorList>
            <consortium name="DOE Joint Genome Institute"/>
            <person name="Ahrendt S."/>
            <person name="Riley R."/>
            <person name="Andreopoulos W."/>
            <person name="Labutti K."/>
            <person name="Pangilinan J."/>
            <person name="Ruiz-Duenas F.J."/>
            <person name="Barrasa J.M."/>
            <person name="Sanchez-Garcia M."/>
            <person name="Camarero S."/>
            <person name="Miyauchi S."/>
            <person name="Serrano A."/>
            <person name="Linde D."/>
            <person name="Babiker R."/>
            <person name="Drula E."/>
            <person name="Ayuso-Fernandez I."/>
            <person name="Pacheco R."/>
            <person name="Padilla G."/>
            <person name="Ferreira P."/>
            <person name="Barriuso J."/>
            <person name="Kellner H."/>
            <person name="Castanera R."/>
            <person name="Alfaro M."/>
            <person name="Ramirez L."/>
            <person name="Pisabarro A.G."/>
            <person name="Kuo A."/>
            <person name="Tritt A."/>
            <person name="Lipzen A."/>
            <person name="He G."/>
            <person name="Yan M."/>
            <person name="Ng V."/>
            <person name="Cullen D."/>
            <person name="Martin F."/>
            <person name="Rosso M.-N."/>
            <person name="Henrissat B."/>
            <person name="Hibbett D."/>
            <person name="Martinez A.T."/>
            <person name="Grigoriev I.V."/>
        </authorList>
    </citation>
    <scope>NUCLEOTIDE SEQUENCE</scope>
    <source>
        <strain evidence="10">ATCC 90797</strain>
    </source>
</reference>
<evidence type="ECO:0000313" key="11">
    <source>
        <dbReference type="Proteomes" id="UP000807025"/>
    </source>
</evidence>
<feature type="transmembrane region" description="Helical" evidence="9">
    <location>
        <begin position="57"/>
        <end position="79"/>
    </location>
</feature>
<evidence type="ECO:0000256" key="9">
    <source>
        <dbReference type="RuleBase" id="RU367038"/>
    </source>
</evidence>
<comment type="caution">
    <text evidence="10">The sequence shown here is derived from an EMBL/GenBank/DDBJ whole genome shotgun (WGS) entry which is preliminary data.</text>
</comment>
<feature type="transmembrane region" description="Helical" evidence="9">
    <location>
        <begin position="161"/>
        <end position="181"/>
    </location>
</feature>
<protein>
    <recommendedName>
        <fullName evidence="3 9">Mitochondrial import inner membrane translocase subunit TIM22</fullName>
    </recommendedName>
</protein>
<comment type="subunit">
    <text evidence="9">Component of the TIM22 complex.</text>
</comment>
<evidence type="ECO:0000256" key="5">
    <source>
        <dbReference type="ARBA" id="ARBA00022792"/>
    </source>
</evidence>
<evidence type="ECO:0000313" key="10">
    <source>
        <dbReference type="EMBL" id="KAF9501402.1"/>
    </source>
</evidence>
<evidence type="ECO:0000256" key="7">
    <source>
        <dbReference type="ARBA" id="ARBA00023128"/>
    </source>
</evidence>
<keyword evidence="9" id="KW-0653">Protein transport</keyword>
<keyword evidence="5 9" id="KW-0999">Mitochondrion inner membrane</keyword>
<dbReference type="AlphaFoldDB" id="A0A9P6A7J0"/>
<evidence type="ECO:0000256" key="2">
    <source>
        <dbReference type="ARBA" id="ARBA00008444"/>
    </source>
</evidence>
<dbReference type="EMBL" id="MU154523">
    <property type="protein sequence ID" value="KAF9501402.1"/>
    <property type="molecule type" value="Genomic_DNA"/>
</dbReference>
<dbReference type="Proteomes" id="UP000807025">
    <property type="component" value="Unassembled WGS sequence"/>
</dbReference>
<evidence type="ECO:0000256" key="6">
    <source>
        <dbReference type="ARBA" id="ARBA00022989"/>
    </source>
</evidence>
<evidence type="ECO:0000256" key="8">
    <source>
        <dbReference type="ARBA" id="ARBA00023136"/>
    </source>
</evidence>
<dbReference type="OrthoDB" id="75343at2759"/>
<name>A0A9P6A7J0_PLEER</name>
<dbReference type="GO" id="GO:0008320">
    <property type="term" value="F:protein transmembrane transporter activity"/>
    <property type="evidence" value="ECO:0007669"/>
    <property type="project" value="UniProtKB-UniRule"/>
</dbReference>
<dbReference type="Pfam" id="PF02466">
    <property type="entry name" value="Tim17"/>
    <property type="match status" value="1"/>
</dbReference>
<dbReference type="GO" id="GO:0030943">
    <property type="term" value="F:mitochondrion targeting sequence binding"/>
    <property type="evidence" value="ECO:0007669"/>
    <property type="project" value="TreeGrafter"/>
</dbReference>
<keyword evidence="9" id="KW-0813">Transport</keyword>
<sequence length="189" mass="19995">MNGRSLTAYPGSAPIFTPGKEPLPPGFSEEDRAQLAQQQKWEGYAAMAMESCAVKTVLAGGAGFGIGAFFSLMSASFAYEDPLLRQQTQAGMKAHQKAREVMKEMGRGMWSSGKGFGKVGALFAGIECVIESYRAKNDIYNSVSSGFLAGGVLARNSGPKAAFGGGLAFAAFSAIIDLAFLRRETPEED</sequence>
<keyword evidence="4 9" id="KW-0812">Transmembrane</keyword>
<comment type="similarity">
    <text evidence="2 9">Belongs to the Tim17/Tim22/Tim23 family.</text>
</comment>
<keyword evidence="11" id="KW-1185">Reference proteome</keyword>
<evidence type="ECO:0000256" key="4">
    <source>
        <dbReference type="ARBA" id="ARBA00022692"/>
    </source>
</evidence>
<comment type="subcellular location">
    <subcellularLocation>
        <location evidence="1 9">Mitochondrion inner membrane</location>
        <topology evidence="1 9">Multi-pass membrane protein</topology>
    </subcellularLocation>
</comment>
<keyword evidence="7 9" id="KW-0496">Mitochondrion</keyword>